<dbReference type="GO" id="GO:0005886">
    <property type="term" value="C:plasma membrane"/>
    <property type="evidence" value="ECO:0007669"/>
    <property type="project" value="UniProtKB-SubCell"/>
</dbReference>
<evidence type="ECO:0000256" key="5">
    <source>
        <dbReference type="ARBA" id="ARBA00023251"/>
    </source>
</evidence>
<dbReference type="RefSeq" id="WP_239674739.1">
    <property type="nucleotide sequence ID" value="NZ_CP070499.1"/>
</dbReference>
<keyword evidence="2" id="KW-0813">Transport</keyword>
<evidence type="ECO:0000259" key="6">
    <source>
        <dbReference type="PROSITE" id="PS50893"/>
    </source>
</evidence>
<dbReference type="PROSITE" id="PS50893">
    <property type="entry name" value="ABC_TRANSPORTER_2"/>
    <property type="match status" value="1"/>
</dbReference>
<dbReference type="InterPro" id="IPR017871">
    <property type="entry name" value="ABC_transporter-like_CS"/>
</dbReference>
<feature type="domain" description="ABC transporter" evidence="6">
    <location>
        <begin position="10"/>
        <end position="235"/>
    </location>
</feature>
<dbReference type="PROSITE" id="PS00211">
    <property type="entry name" value="ABC_TRANSPORTER_1"/>
    <property type="match status" value="1"/>
</dbReference>
<dbReference type="Pfam" id="PF00005">
    <property type="entry name" value="ABC_tran"/>
    <property type="match status" value="1"/>
</dbReference>
<dbReference type="KEGG" id="nhy:JQS43_13425"/>
<keyword evidence="8" id="KW-1185">Reference proteome</keyword>
<accession>A0A895YBJ5</accession>
<dbReference type="GO" id="GO:0005524">
    <property type="term" value="F:ATP binding"/>
    <property type="evidence" value="ECO:0007669"/>
    <property type="project" value="UniProtKB-KW"/>
</dbReference>
<evidence type="ECO:0000256" key="3">
    <source>
        <dbReference type="ARBA" id="ARBA00022741"/>
    </source>
</evidence>
<dbReference type="CDD" id="cd03230">
    <property type="entry name" value="ABC_DR_subfamily_A"/>
    <property type="match status" value="1"/>
</dbReference>
<dbReference type="SUPFAM" id="SSF52540">
    <property type="entry name" value="P-loop containing nucleoside triphosphate hydrolases"/>
    <property type="match status" value="1"/>
</dbReference>
<dbReference type="GO" id="GO:0046677">
    <property type="term" value="P:response to antibiotic"/>
    <property type="evidence" value="ECO:0007669"/>
    <property type="project" value="UniProtKB-KW"/>
</dbReference>
<reference evidence="7" key="1">
    <citation type="submission" date="2021-02" db="EMBL/GenBank/DDBJ databases">
        <title>Natrosporangium hydrolyticum gen. nov., sp. nov, a haloalkaliphilic actinobacterium from a soda solonchak soil.</title>
        <authorList>
            <person name="Sorokin D.Y."/>
            <person name="Khijniak T.V."/>
            <person name="Zakharycheva A.P."/>
            <person name="Boueva O.V."/>
            <person name="Ariskina E.V."/>
            <person name="Hahnke R.L."/>
            <person name="Bunk B."/>
            <person name="Sproer C."/>
            <person name="Schumann P."/>
            <person name="Evtushenko L.I."/>
            <person name="Kublanov I.V."/>
        </authorList>
    </citation>
    <scope>NUCLEOTIDE SEQUENCE</scope>
    <source>
        <strain evidence="7">DSM 106523</strain>
    </source>
</reference>
<evidence type="ECO:0000313" key="8">
    <source>
        <dbReference type="Proteomes" id="UP000662857"/>
    </source>
</evidence>
<protein>
    <submittedName>
        <fullName evidence="7">ABC transporter ATP-binding protein</fullName>
    </submittedName>
</protein>
<name>A0A895YBJ5_9ACTN</name>
<organism evidence="7 8">
    <name type="scientific">Natronosporangium hydrolyticum</name>
    <dbReference type="NCBI Taxonomy" id="2811111"/>
    <lineage>
        <taxon>Bacteria</taxon>
        <taxon>Bacillati</taxon>
        <taxon>Actinomycetota</taxon>
        <taxon>Actinomycetes</taxon>
        <taxon>Micromonosporales</taxon>
        <taxon>Micromonosporaceae</taxon>
        <taxon>Natronosporangium</taxon>
    </lineage>
</organism>
<evidence type="ECO:0000256" key="4">
    <source>
        <dbReference type="ARBA" id="ARBA00022840"/>
    </source>
</evidence>
<dbReference type="PANTHER" id="PTHR42711:SF16">
    <property type="entry name" value="ABC TRANSPORTER ATP-BINDING PROTEIN"/>
    <property type="match status" value="1"/>
</dbReference>
<proteinExistence type="predicted"/>
<dbReference type="GO" id="GO:0016887">
    <property type="term" value="F:ATP hydrolysis activity"/>
    <property type="evidence" value="ECO:0007669"/>
    <property type="project" value="InterPro"/>
</dbReference>
<gene>
    <name evidence="7" type="ORF">JQS43_13425</name>
</gene>
<evidence type="ECO:0000256" key="2">
    <source>
        <dbReference type="ARBA" id="ARBA00022448"/>
    </source>
</evidence>
<dbReference type="InterPro" id="IPR003439">
    <property type="entry name" value="ABC_transporter-like_ATP-bd"/>
</dbReference>
<evidence type="ECO:0000256" key="1">
    <source>
        <dbReference type="ARBA" id="ARBA00004202"/>
    </source>
</evidence>
<keyword evidence="4 7" id="KW-0067">ATP-binding</keyword>
<dbReference type="AlphaFoldDB" id="A0A895YBJ5"/>
<dbReference type="Proteomes" id="UP000662857">
    <property type="component" value="Chromosome"/>
</dbReference>
<sequence length="317" mass="33467">MDGGIEGVGVEVRGLTVRYGSLTAVDGVDLTVAPGEVVGLIGPNGAGKTSLLECVEGLRTAAAGQIRVAGLDPASDRTRLAGLVGVQLQHSAFPSRAKVAEVCSLFASFYPDPADPAELLAQFGLTAAAGQLVSKLSGGQQQRLSLVLALLGRPRLVVLDELTTGLDPAARRSVWEGLRARNDAGLTVLITSHHMDEVEYLCDRVLVLVSGRLVAQGTVSELISTHASDVERLVVEDAADQQELRRELAELGPAVRLTPAGNRLRIEVAEPPLREQVTRLLARYAVTSRSLPASLEDVYLSLTGEQASAKEETSGVR</sequence>
<comment type="subcellular location">
    <subcellularLocation>
        <location evidence="1">Cell membrane</location>
        <topology evidence="1">Peripheral membrane protein</topology>
    </subcellularLocation>
</comment>
<dbReference type="InterPro" id="IPR050763">
    <property type="entry name" value="ABC_transporter_ATP-binding"/>
</dbReference>
<keyword evidence="3" id="KW-0547">Nucleotide-binding</keyword>
<dbReference type="InterPro" id="IPR027417">
    <property type="entry name" value="P-loop_NTPase"/>
</dbReference>
<dbReference type="SMART" id="SM00382">
    <property type="entry name" value="AAA"/>
    <property type="match status" value="1"/>
</dbReference>
<dbReference type="InterPro" id="IPR003593">
    <property type="entry name" value="AAA+_ATPase"/>
</dbReference>
<dbReference type="Gene3D" id="3.40.50.300">
    <property type="entry name" value="P-loop containing nucleotide triphosphate hydrolases"/>
    <property type="match status" value="1"/>
</dbReference>
<evidence type="ECO:0000313" key="7">
    <source>
        <dbReference type="EMBL" id="QSB12699.1"/>
    </source>
</evidence>
<dbReference type="PANTHER" id="PTHR42711">
    <property type="entry name" value="ABC TRANSPORTER ATP-BINDING PROTEIN"/>
    <property type="match status" value="1"/>
</dbReference>
<dbReference type="EMBL" id="CP070499">
    <property type="protein sequence ID" value="QSB12699.1"/>
    <property type="molecule type" value="Genomic_DNA"/>
</dbReference>
<keyword evidence="5" id="KW-0046">Antibiotic resistance</keyword>